<protein>
    <recommendedName>
        <fullName evidence="2">Transglutaminase-like domain-containing protein</fullName>
    </recommendedName>
</protein>
<dbReference type="SUPFAM" id="SSF69360">
    <property type="entry name" value="Cell wall binding repeat"/>
    <property type="match status" value="1"/>
</dbReference>
<sequence length="326" mass="36701">MKKMKLLLGVAAAVFMLAAPASAKAVEVPAVSSYSGETVSAQAVKHGLIIKGNKITYWYKGRQAKNCWKKWEGNRYYFNQNGNAVRGGVRIKTGNTYVTYVLDENGRQITDKTNRMVTVNGNLYYITSKYGRAATGYFIYKNNLYYADPKGRCYKNRSRENGQLQFGSNGKAKRNYDALLKMRVMTIVSRITNSNMTKSEKLGACWNYVVSNFYYGGPDPNLNSTGWARSEALRMLSSGYGNCYGFSCTFAALAREVGYSPYMMCGRVPGSRDGAADGYTRHCWVRINGLYYDPEAQYAGWMRGVYGYSYYPISHQVQKVVSFNNH</sequence>
<evidence type="ECO:0000259" key="2">
    <source>
        <dbReference type="Pfam" id="PF01841"/>
    </source>
</evidence>
<dbReference type="SUPFAM" id="SSF54001">
    <property type="entry name" value="Cysteine proteinases"/>
    <property type="match status" value="1"/>
</dbReference>
<dbReference type="Gene3D" id="2.10.270.10">
    <property type="entry name" value="Cholin Binding"/>
    <property type="match status" value="1"/>
</dbReference>
<dbReference type="AlphaFoldDB" id="A0A844GGY7"/>
<reference evidence="3 4" key="1">
    <citation type="submission" date="2019-11" db="EMBL/GenBank/DDBJ databases">
        <title>Draft genome sequence of Blautia luti DSM 14534T, isolated from human stool.</title>
        <authorList>
            <person name="Ortiz R."/>
            <person name="Melis-Arcos F."/>
            <person name="Covarrubias P."/>
            <person name="Cardenas J.P."/>
            <person name="Perez-Donoso J."/>
            <person name="Almonacid D."/>
        </authorList>
    </citation>
    <scope>NUCLEOTIDE SEQUENCE [LARGE SCALE GENOMIC DNA]</scope>
    <source>
        <strain evidence="3 4">DSM 14534</strain>
    </source>
</reference>
<comment type="caution">
    <text evidence="3">The sequence shown here is derived from an EMBL/GenBank/DDBJ whole genome shotgun (WGS) entry which is preliminary data.</text>
</comment>
<evidence type="ECO:0000256" key="1">
    <source>
        <dbReference type="SAM" id="SignalP"/>
    </source>
</evidence>
<dbReference type="Proteomes" id="UP000437824">
    <property type="component" value="Unassembled WGS sequence"/>
</dbReference>
<accession>A0A844GGY7</accession>
<gene>
    <name evidence="3" type="ORF">GKZ57_08585</name>
</gene>
<feature type="domain" description="Transglutaminase-like" evidence="2">
    <location>
        <begin position="187"/>
        <end position="302"/>
    </location>
</feature>
<dbReference type="InterPro" id="IPR038765">
    <property type="entry name" value="Papain-like_cys_pep_sf"/>
</dbReference>
<name>A0A844GGY7_9FIRM</name>
<dbReference type="InterPro" id="IPR002931">
    <property type="entry name" value="Transglutaminase-like"/>
</dbReference>
<evidence type="ECO:0000313" key="4">
    <source>
        <dbReference type="Proteomes" id="UP000437824"/>
    </source>
</evidence>
<dbReference type="EMBL" id="WMBC01000006">
    <property type="protein sequence ID" value="MTD61323.1"/>
    <property type="molecule type" value="Genomic_DNA"/>
</dbReference>
<feature type="chain" id="PRO_5033067556" description="Transglutaminase-like domain-containing protein" evidence="1">
    <location>
        <begin position="24"/>
        <end position="326"/>
    </location>
</feature>
<dbReference type="Gene3D" id="3.10.620.30">
    <property type="match status" value="1"/>
</dbReference>
<proteinExistence type="predicted"/>
<keyword evidence="1" id="KW-0732">Signal</keyword>
<organism evidence="3 4">
    <name type="scientific">Blautia luti DSM 14534 = JCM 17040</name>
    <dbReference type="NCBI Taxonomy" id="649762"/>
    <lineage>
        <taxon>Bacteria</taxon>
        <taxon>Bacillati</taxon>
        <taxon>Bacillota</taxon>
        <taxon>Clostridia</taxon>
        <taxon>Lachnospirales</taxon>
        <taxon>Lachnospiraceae</taxon>
        <taxon>Blautia</taxon>
    </lineage>
</organism>
<dbReference type="Pfam" id="PF01841">
    <property type="entry name" value="Transglut_core"/>
    <property type="match status" value="1"/>
</dbReference>
<dbReference type="RefSeq" id="WP_154780295.1">
    <property type="nucleotide sequence ID" value="NZ_WMBC01000006.1"/>
</dbReference>
<evidence type="ECO:0000313" key="3">
    <source>
        <dbReference type="EMBL" id="MTD61323.1"/>
    </source>
</evidence>
<feature type="signal peptide" evidence="1">
    <location>
        <begin position="1"/>
        <end position="23"/>
    </location>
</feature>